<dbReference type="GO" id="GO:0008725">
    <property type="term" value="F:DNA-3-methyladenine glycosylase activity"/>
    <property type="evidence" value="ECO:0007669"/>
    <property type="project" value="TreeGrafter"/>
</dbReference>
<dbReference type="PANTHER" id="PTHR43003">
    <property type="entry name" value="DNA-3-METHYLADENINE GLYCOSYLASE"/>
    <property type="match status" value="1"/>
</dbReference>
<dbReference type="InterPro" id="IPR051912">
    <property type="entry name" value="Alkylbase_DNA_Glycosylase/TA"/>
</dbReference>
<dbReference type="Proteomes" id="UP000568839">
    <property type="component" value="Unassembled WGS sequence"/>
</dbReference>
<dbReference type="GO" id="GO:0008534">
    <property type="term" value="F:oxidized purine nucleobase lesion DNA N-glycosylase activity"/>
    <property type="evidence" value="ECO:0007669"/>
    <property type="project" value="InterPro"/>
</dbReference>
<dbReference type="EC" id="3.2.2.21" evidence="3"/>
<dbReference type="GO" id="GO:0006289">
    <property type="term" value="P:nucleotide-excision repair"/>
    <property type="evidence" value="ECO:0007669"/>
    <property type="project" value="InterPro"/>
</dbReference>
<evidence type="ECO:0000256" key="6">
    <source>
        <dbReference type="ARBA" id="ARBA00023204"/>
    </source>
</evidence>
<dbReference type="FunFam" id="1.10.340.30:FF:000004">
    <property type="entry name" value="DNA-3-methyladenine glycosylase II"/>
    <property type="match status" value="1"/>
</dbReference>
<dbReference type="Pfam" id="PF07934">
    <property type="entry name" value="OGG_N"/>
    <property type="match status" value="1"/>
</dbReference>
<dbReference type="InterPro" id="IPR011257">
    <property type="entry name" value="DNA_glycosylase"/>
</dbReference>
<organism evidence="8 9">
    <name type="scientific">Geomicrobium halophilum</name>
    <dbReference type="NCBI Taxonomy" id="549000"/>
    <lineage>
        <taxon>Bacteria</taxon>
        <taxon>Bacillati</taxon>
        <taxon>Bacillota</taxon>
        <taxon>Bacilli</taxon>
        <taxon>Bacillales</taxon>
        <taxon>Geomicrobium</taxon>
    </lineage>
</organism>
<evidence type="ECO:0000256" key="3">
    <source>
        <dbReference type="ARBA" id="ARBA00012000"/>
    </source>
</evidence>
<dbReference type="EMBL" id="JACHHJ010000002">
    <property type="protein sequence ID" value="MBB6449626.1"/>
    <property type="molecule type" value="Genomic_DNA"/>
</dbReference>
<comment type="caution">
    <text evidence="8">The sequence shown here is derived from an EMBL/GenBank/DDBJ whole genome shotgun (WGS) entry which is preliminary data.</text>
</comment>
<evidence type="ECO:0000256" key="2">
    <source>
        <dbReference type="ARBA" id="ARBA00010817"/>
    </source>
</evidence>
<comment type="similarity">
    <text evidence="2">Belongs to the alkylbase DNA glycosidase AlkA family.</text>
</comment>
<keyword evidence="9" id="KW-1185">Reference proteome</keyword>
<dbReference type="GO" id="GO:0043916">
    <property type="term" value="F:DNA-7-methylguanine glycosylase activity"/>
    <property type="evidence" value="ECO:0007669"/>
    <property type="project" value="TreeGrafter"/>
</dbReference>
<evidence type="ECO:0000259" key="7">
    <source>
        <dbReference type="SMART" id="SM00478"/>
    </source>
</evidence>
<evidence type="ECO:0000313" key="9">
    <source>
        <dbReference type="Proteomes" id="UP000568839"/>
    </source>
</evidence>
<comment type="catalytic activity">
    <reaction evidence="1">
        <text>Hydrolysis of alkylated DNA, releasing 3-methyladenine, 3-methylguanine, 7-methylguanine and 7-methyladenine.</text>
        <dbReference type="EC" id="3.2.2.21"/>
    </reaction>
</comment>
<dbReference type="InterPro" id="IPR037046">
    <property type="entry name" value="AlkA_N_sf"/>
</dbReference>
<dbReference type="Gene3D" id="3.30.310.20">
    <property type="entry name" value="DNA-3-methyladenine glycosylase AlkA, N-terminal domain"/>
    <property type="match status" value="1"/>
</dbReference>
<feature type="domain" description="HhH-GPD" evidence="7">
    <location>
        <begin position="145"/>
        <end position="306"/>
    </location>
</feature>
<evidence type="ECO:0000256" key="1">
    <source>
        <dbReference type="ARBA" id="ARBA00000086"/>
    </source>
</evidence>
<dbReference type="InterPro" id="IPR012904">
    <property type="entry name" value="OGG_N"/>
</dbReference>
<evidence type="ECO:0000313" key="8">
    <source>
        <dbReference type="EMBL" id="MBB6449626.1"/>
    </source>
</evidence>
<dbReference type="GO" id="GO:0032993">
    <property type="term" value="C:protein-DNA complex"/>
    <property type="evidence" value="ECO:0007669"/>
    <property type="project" value="TreeGrafter"/>
</dbReference>
<dbReference type="Pfam" id="PF00730">
    <property type="entry name" value="HhH-GPD"/>
    <property type="match status" value="1"/>
</dbReference>
<dbReference type="Gene3D" id="1.10.340.30">
    <property type="entry name" value="Hypothetical protein, domain 2"/>
    <property type="match status" value="1"/>
</dbReference>
<dbReference type="GO" id="GO:0005737">
    <property type="term" value="C:cytoplasm"/>
    <property type="evidence" value="ECO:0007669"/>
    <property type="project" value="TreeGrafter"/>
</dbReference>
<evidence type="ECO:0000256" key="4">
    <source>
        <dbReference type="ARBA" id="ARBA00022763"/>
    </source>
</evidence>
<dbReference type="CDD" id="cd00056">
    <property type="entry name" value="ENDO3c"/>
    <property type="match status" value="1"/>
</dbReference>
<dbReference type="GO" id="GO:0032131">
    <property type="term" value="F:alkylated DNA binding"/>
    <property type="evidence" value="ECO:0007669"/>
    <property type="project" value="TreeGrafter"/>
</dbReference>
<evidence type="ECO:0000256" key="5">
    <source>
        <dbReference type="ARBA" id="ARBA00022801"/>
    </source>
</evidence>
<reference evidence="8 9" key="1">
    <citation type="submission" date="2020-08" db="EMBL/GenBank/DDBJ databases">
        <title>Genomic Encyclopedia of Type Strains, Phase IV (KMG-IV): sequencing the most valuable type-strain genomes for metagenomic binning, comparative biology and taxonomic classification.</title>
        <authorList>
            <person name="Goeker M."/>
        </authorList>
    </citation>
    <scope>NUCLEOTIDE SEQUENCE [LARGE SCALE GENOMIC DNA]</scope>
    <source>
        <strain evidence="8 9">DSM 21769</strain>
    </source>
</reference>
<dbReference type="InterPro" id="IPR003265">
    <property type="entry name" value="HhH-GPD_domain"/>
</dbReference>
<dbReference type="Gene3D" id="1.10.1670.10">
    <property type="entry name" value="Helix-hairpin-Helix base-excision DNA repair enzymes (C-terminal)"/>
    <property type="match status" value="1"/>
</dbReference>
<dbReference type="InterPro" id="IPR023170">
    <property type="entry name" value="HhH_base_excis_C"/>
</dbReference>
<keyword evidence="5 8" id="KW-0378">Hydrolase</keyword>
<proteinExistence type="inferred from homology"/>
<accession>A0A841PR22</accession>
<keyword evidence="6" id="KW-0234">DNA repair</keyword>
<gene>
    <name evidence="8" type="ORF">HNR44_001604</name>
</gene>
<dbReference type="AlphaFoldDB" id="A0A841PR22"/>
<protein>
    <recommendedName>
        <fullName evidence="3">DNA-3-methyladenine glycosylase II</fullName>
        <ecNumber evidence="3">3.2.2.21</ecNumber>
    </recommendedName>
</protein>
<dbReference type="GO" id="GO:0006307">
    <property type="term" value="P:DNA alkylation repair"/>
    <property type="evidence" value="ECO:0007669"/>
    <property type="project" value="TreeGrafter"/>
</dbReference>
<dbReference type="SMART" id="SM00478">
    <property type="entry name" value="ENDO3c"/>
    <property type="match status" value="1"/>
</dbReference>
<dbReference type="SUPFAM" id="SSF48150">
    <property type="entry name" value="DNA-glycosylase"/>
    <property type="match status" value="1"/>
</dbReference>
<dbReference type="RefSeq" id="WP_184403620.1">
    <property type="nucleotide sequence ID" value="NZ_JACHHJ010000002.1"/>
</dbReference>
<name>A0A841PR22_9BACL</name>
<dbReference type="GO" id="GO:0006285">
    <property type="term" value="P:base-excision repair, AP site formation"/>
    <property type="evidence" value="ECO:0007669"/>
    <property type="project" value="TreeGrafter"/>
</dbReference>
<sequence length="306" mass="36255">METIPQDVWEDEHNRLRIFTPEEFSFKENLNYLSRSADECMFDILDEKIYRALPLKNETALIEMSAETDRIIHVRFFSNTTPEYISDRAEVATYIWNWFDLETNLQPFYQLAKNDPLLHEPTARFFGLRNVGLPNLFEALAWGIIGQQINLSYAYTLKRSFVEKFGDQVENYWLFPRPEKIARLHVEDLFDLKMTARKREYLIGVAKLITNGELSKAKLLAAEDFKTAETMLTRIRGIGPWTSNYVLMRCLRYPSAFPIDDVGLQNAFKLMLGYKEKPTKEEIRHYAKNWQGWETYATFYLWRMLY</sequence>
<keyword evidence="4" id="KW-0227">DNA damage</keyword>
<dbReference type="PANTHER" id="PTHR43003:SF12">
    <property type="entry name" value="DNA-3-METHYLADENINE GLYCOSYLASE"/>
    <property type="match status" value="1"/>
</dbReference>
<keyword evidence="8" id="KW-0326">Glycosidase</keyword>